<dbReference type="EMBL" id="JF937090">
    <property type="protein sequence ID" value="AEK08279.1"/>
    <property type="molecule type" value="Genomic_DNA"/>
</dbReference>
<dbReference type="KEGG" id="vg:40233134"/>
<name>G1D0I4_9CAUD</name>
<accession>G1D0I4</accession>
<evidence type="ECO:0000313" key="2">
    <source>
        <dbReference type="Proteomes" id="UP000008404"/>
    </source>
</evidence>
<evidence type="ECO:0000313" key="1">
    <source>
        <dbReference type="EMBL" id="AEK08279.1"/>
    </source>
</evidence>
<keyword evidence="2" id="KW-1185">Reference proteome</keyword>
<gene>
    <name evidence="1" type="primary">227</name>
    <name evidence="1" type="ORF">PBI_BAKA_227</name>
</gene>
<proteinExistence type="predicted"/>
<organism evidence="1 2">
    <name type="scientific">Mycobacterium phage Baka</name>
    <dbReference type="NCBI Taxonomy" id="2902882"/>
    <lineage>
        <taxon>Viruses</taxon>
        <taxon>Duplodnaviria</taxon>
        <taxon>Heunggongvirae</taxon>
        <taxon>Uroviricota</taxon>
        <taxon>Caudoviricetes</taxon>
        <taxon>Omegavirus</taxon>
        <taxon>Omegavirus baka</taxon>
    </lineage>
</organism>
<reference evidence="1 2" key="1">
    <citation type="journal article" date="2012" name="J. Virol.">
        <title>Complete Genome Sequences of 138 Mycobacteriophages.</title>
        <authorList>
            <consortium name="the Science Education Alliance Phage Hunters Advancing Genomics and Evolutionary Science Program"/>
            <consortium name="the KwaZulu-Natal Research Institute for Tuberculosis and HIV Mycobacterial Genetics Course Students"/>
            <consortium name="the Phage Hunters Integrating Research and Education Program"/>
            <person name="Hatfull G.F."/>
        </authorList>
    </citation>
    <scope>NUCLEOTIDE SEQUENCE [LARGE SCALE GENOMIC DNA]</scope>
    <source>
        <strain evidence="1">Baka</strain>
    </source>
</reference>
<protein>
    <submittedName>
        <fullName evidence="1">Uncharacterized protein</fullName>
    </submittedName>
</protein>
<sequence>MSKLGIASLGIASVIIGGAIGLSPQANAAVSSWNYTVRWGGATPTLPVILHGPYGQTFHTVTNGDYYALDGYGFTGDIVGVDPVITGPISWASCTLYVDGVAVATDYATKGDGHDVACLALV</sequence>
<dbReference type="GeneID" id="40233134"/>
<dbReference type="Proteomes" id="UP000008404">
    <property type="component" value="Segment"/>
</dbReference>
<dbReference type="RefSeq" id="YP_009636397.1">
    <property type="nucleotide sequence ID" value="NC_042316.1"/>
</dbReference>